<comment type="caution">
    <text evidence="3">The sequence shown here is derived from an EMBL/GenBank/DDBJ whole genome shotgun (WGS) entry which is preliminary data.</text>
</comment>
<feature type="compositionally biased region" description="Basic residues" evidence="2">
    <location>
        <begin position="1"/>
        <end position="11"/>
    </location>
</feature>
<feature type="compositionally biased region" description="Basic and acidic residues" evidence="2">
    <location>
        <begin position="48"/>
        <end position="106"/>
    </location>
</feature>
<evidence type="ECO:0000313" key="3">
    <source>
        <dbReference type="EMBL" id="RSH94772.1"/>
    </source>
</evidence>
<feature type="coiled-coil region" evidence="1">
    <location>
        <begin position="323"/>
        <end position="368"/>
    </location>
</feature>
<name>A0A427YUL8_9TREE</name>
<sequence>MARSVPSRRARPASPPPSSSPSASDSDDAAPPPAKRRKSRSRTSSRKPSKEHTSKYPKHTGESRVKGGGKSKVDNRIKISEGRRKSRSDSSSDEKFSPSSESRGEIEDVSEESASNDDELESDASISEPSTKHKHPPRKISITTDAKSSKRHRDPVSEKETPHFVYDGVRVSKADFEAFLRQNKTGHRGHLVDEDAGGSEGEMVEAEEEDPKWEMEIDLGELEESDDEEDLEELKDRARRLTAALEEPFEQIKSQSTAALKAQLDGMTTALETASEPFHGTKILQQLQLWCEAEKPIQLVCSEKWEHAATAVNKSKATIEVVLKKIETVHKEKANLVAQAKEELHETLKRQEQELQSFKKELDKSKGKFRRKLEKATDAQRQAKDIRMAYEEIIKARI</sequence>
<evidence type="ECO:0000256" key="1">
    <source>
        <dbReference type="SAM" id="Coils"/>
    </source>
</evidence>
<dbReference type="EMBL" id="RSCD01000002">
    <property type="protein sequence ID" value="RSH94772.1"/>
    <property type="molecule type" value="Genomic_DNA"/>
</dbReference>
<proteinExistence type="predicted"/>
<dbReference type="AlphaFoldDB" id="A0A427YUL8"/>
<keyword evidence="1" id="KW-0175">Coiled coil</keyword>
<keyword evidence="4" id="KW-1185">Reference proteome</keyword>
<feature type="region of interest" description="Disordered" evidence="2">
    <location>
        <begin position="187"/>
        <end position="228"/>
    </location>
</feature>
<gene>
    <name evidence="3" type="ORF">EHS25_004578</name>
</gene>
<dbReference type="Proteomes" id="UP000279259">
    <property type="component" value="Unassembled WGS sequence"/>
</dbReference>
<feature type="compositionally biased region" description="Acidic residues" evidence="2">
    <location>
        <begin position="194"/>
        <end position="228"/>
    </location>
</feature>
<reference evidence="3 4" key="1">
    <citation type="submission" date="2018-11" db="EMBL/GenBank/DDBJ databases">
        <title>Genome sequence of Saitozyma podzolica DSM 27192.</title>
        <authorList>
            <person name="Aliyu H."/>
            <person name="Gorte O."/>
            <person name="Ochsenreither K."/>
        </authorList>
    </citation>
    <scope>NUCLEOTIDE SEQUENCE [LARGE SCALE GENOMIC DNA]</scope>
    <source>
        <strain evidence="3 4">DSM 27192</strain>
    </source>
</reference>
<evidence type="ECO:0000256" key="2">
    <source>
        <dbReference type="SAM" id="MobiDB-lite"/>
    </source>
</evidence>
<feature type="compositionally biased region" description="Basic residues" evidence="2">
    <location>
        <begin position="34"/>
        <end position="47"/>
    </location>
</feature>
<evidence type="ECO:0000313" key="4">
    <source>
        <dbReference type="Proteomes" id="UP000279259"/>
    </source>
</evidence>
<dbReference type="OrthoDB" id="10413758at2759"/>
<protein>
    <submittedName>
        <fullName evidence="3">Uncharacterized protein</fullName>
    </submittedName>
</protein>
<feature type="region of interest" description="Disordered" evidence="2">
    <location>
        <begin position="1"/>
        <end position="162"/>
    </location>
</feature>
<accession>A0A427YUL8</accession>
<feature type="compositionally biased region" description="Acidic residues" evidence="2">
    <location>
        <begin position="107"/>
        <end position="122"/>
    </location>
</feature>
<organism evidence="3 4">
    <name type="scientific">Saitozyma podzolica</name>
    <dbReference type="NCBI Taxonomy" id="1890683"/>
    <lineage>
        <taxon>Eukaryota</taxon>
        <taxon>Fungi</taxon>
        <taxon>Dikarya</taxon>
        <taxon>Basidiomycota</taxon>
        <taxon>Agaricomycotina</taxon>
        <taxon>Tremellomycetes</taxon>
        <taxon>Tremellales</taxon>
        <taxon>Trimorphomycetaceae</taxon>
        <taxon>Saitozyma</taxon>
    </lineage>
</organism>